<evidence type="ECO:0000256" key="1">
    <source>
        <dbReference type="SAM" id="MobiDB-lite"/>
    </source>
</evidence>
<evidence type="ECO:0000259" key="2">
    <source>
        <dbReference type="PROSITE" id="PS50181"/>
    </source>
</evidence>
<feature type="region of interest" description="Disordered" evidence="1">
    <location>
        <begin position="424"/>
        <end position="460"/>
    </location>
</feature>
<evidence type="ECO:0000313" key="3">
    <source>
        <dbReference type="EMBL" id="KAK5694708.1"/>
    </source>
</evidence>
<organism evidence="3 4">
    <name type="scientific">Elasticomyces elasticus</name>
    <dbReference type="NCBI Taxonomy" id="574655"/>
    <lineage>
        <taxon>Eukaryota</taxon>
        <taxon>Fungi</taxon>
        <taxon>Dikarya</taxon>
        <taxon>Ascomycota</taxon>
        <taxon>Pezizomycotina</taxon>
        <taxon>Dothideomycetes</taxon>
        <taxon>Dothideomycetidae</taxon>
        <taxon>Mycosphaerellales</taxon>
        <taxon>Teratosphaeriaceae</taxon>
        <taxon>Elasticomyces</taxon>
    </lineage>
</organism>
<dbReference type="Proteomes" id="UP001310594">
    <property type="component" value="Unassembled WGS sequence"/>
</dbReference>
<dbReference type="AlphaFoldDB" id="A0AAN7VWF3"/>
<comment type="caution">
    <text evidence="3">The sequence shown here is derived from an EMBL/GenBank/DDBJ whole genome shotgun (WGS) entry which is preliminary data.</text>
</comment>
<protein>
    <recommendedName>
        <fullName evidence="2">F-box domain-containing protein</fullName>
    </recommendedName>
</protein>
<name>A0AAN7VWF3_9PEZI</name>
<feature type="compositionally biased region" description="Basic and acidic residues" evidence="1">
    <location>
        <begin position="430"/>
        <end position="446"/>
    </location>
</feature>
<sequence>MAANDSSETPSLPACPHELVEQISEYLNKADLLSLRSVFNREVVAATRRIFIKRHFWRRTHVYNFVGLQTLIDITADASLVKHIREIEVVPDPDIEYVASDPGERWPITAEEYMWEMSIAENRWLETKGPVMLAVVLKNLNSVSHTVSFAVSRSEKSGHAYGSGLRTLPARAAQLKISHKRVDKLEMQHCDAVANALLRASTREEAPIWQLDLCHHAPSCGMSEYGLRPTRKKLSSSKAAWPALKNLKIHAGAGLRAWEWDEGDALGLKGLQELLTAVPGLESFTLAWCPAKNFLDETYNFVEPTAGIGQIMAQASLTTLELGPCSLFPEKVIVDFVSAHASSLRHLNLSNVGLELKSSWHRVLKGWAYDMSLSRVDLDRVWRGIFTLDERDEEYNPCYILTSESGSQRHVYEGEEAVKEGLLQLVSTATEKEDGEKGEEEGHAQGEDAESDSNSELSED</sequence>
<dbReference type="InterPro" id="IPR001810">
    <property type="entry name" value="F-box_dom"/>
</dbReference>
<gene>
    <name evidence="3" type="ORF">LTR97_009298</name>
</gene>
<proteinExistence type="predicted"/>
<dbReference type="EMBL" id="JAVRQU010000015">
    <property type="protein sequence ID" value="KAK5694708.1"/>
    <property type="molecule type" value="Genomic_DNA"/>
</dbReference>
<accession>A0AAN7VWF3</accession>
<reference evidence="3" key="1">
    <citation type="submission" date="2023-08" db="EMBL/GenBank/DDBJ databases">
        <title>Black Yeasts Isolated from many extreme environments.</title>
        <authorList>
            <person name="Coleine C."/>
            <person name="Stajich J.E."/>
            <person name="Selbmann L."/>
        </authorList>
    </citation>
    <scope>NUCLEOTIDE SEQUENCE</scope>
    <source>
        <strain evidence="3">CCFEE 5810</strain>
    </source>
</reference>
<feature type="compositionally biased region" description="Acidic residues" evidence="1">
    <location>
        <begin position="447"/>
        <end position="460"/>
    </location>
</feature>
<evidence type="ECO:0000313" key="4">
    <source>
        <dbReference type="Proteomes" id="UP001310594"/>
    </source>
</evidence>
<feature type="domain" description="F-box" evidence="2">
    <location>
        <begin position="9"/>
        <end position="60"/>
    </location>
</feature>
<dbReference type="PROSITE" id="PS50181">
    <property type="entry name" value="FBOX"/>
    <property type="match status" value="1"/>
</dbReference>